<name>A0ACC3NHR1_9PEZI</name>
<evidence type="ECO:0000313" key="1">
    <source>
        <dbReference type="EMBL" id="KAK3716957.1"/>
    </source>
</evidence>
<sequence length="944" mass="106842">MAPTCSALNLSDGSKCNVEASSTDDLFCRFHSKQCYGLYRGYKIRNAKLDGLNASPPSYLASRQSTLRNENFAAVEEESTLSELHEYLFKKFALLDRVIRARKLHHSRFYSLTLDYGHKAYLDKLTNDKFVVLRALERLERRTAEILYKQRKWFSWVRERQDEDEAAREKESEMVKKEAKLFRRHWREVEARVRVREKRRIEDTQRQELALEEAYRERQAQRSDEEEEGDEAWDPIEDAVEEEKGAFVDLMRRFLWLELSVPVSTGPDASDGCQESTAETAKGPTAIVVGAVEDTRKETHGPYRNTPVSSSNDDQGAVKVEVNEAREEMRSRLTKGVRFRPGAGVRGEMVAGTIESPVATMGKIPEIPADEVETLLDDVAEIKSYLFCRLLLSQAAVLPAALKADSVEAFLADEQVKPADLRDLCLRIEKPSLQEVRDACADFFRGDDEEGDEQDVTDTEDEGEDPDTKGLMRLKHEHVPDTWRSEHEQAVDERKAGMRAMADIESTMIDSGMFQLKVASSRNANIIAKGSRLFDAIELCRNWNEFWNLNVFAIFRYFPSPHWEQWSGDRLRQQLLQLGFIPYLQFDAAETYTVRQKSGSRGQGTRVHASVEYKNIIAAHIKRNDPVSRRFVQYLSMQTGDVAILVRAPNRRNACQSSRRALLALGAAFLDLIRHNSRGTGESESSVRRDGYVCVHGTGAQDAHAGTRVGPDERCEEGEETLWEVLQHQGSRLLFAPGQDERGGQTGSRGSASQDAFIATAPPNWFYSDIDAAEDEVLFPDEAMGGGGRTKIADRDDPIMKQLERHGPNWKRFILGLESDDDEDDYEHDKLTVQLELEGRMGERRSAHRPALTEGIEGDGEAESISHELALLERDCPCSSCKAGEHEFCDNWDDESEDGEDPLDEIDVNDDETLRLITQMDVLIPGLPHDEDEDPGKVTSVYTI</sequence>
<reference evidence="1" key="1">
    <citation type="submission" date="2023-07" db="EMBL/GenBank/DDBJ databases">
        <title>Black Yeasts Isolated from many extreme environments.</title>
        <authorList>
            <person name="Coleine C."/>
            <person name="Stajich J.E."/>
            <person name="Selbmann L."/>
        </authorList>
    </citation>
    <scope>NUCLEOTIDE SEQUENCE</scope>
    <source>
        <strain evidence="1">CCFEE 5714</strain>
    </source>
</reference>
<comment type="caution">
    <text evidence="1">The sequence shown here is derived from an EMBL/GenBank/DDBJ whole genome shotgun (WGS) entry which is preliminary data.</text>
</comment>
<accession>A0ACC3NHR1</accession>
<keyword evidence="2" id="KW-1185">Reference proteome</keyword>
<proteinExistence type="predicted"/>
<gene>
    <name evidence="1" type="ORF">LTR37_006012</name>
</gene>
<dbReference type="Proteomes" id="UP001281147">
    <property type="component" value="Unassembled WGS sequence"/>
</dbReference>
<evidence type="ECO:0000313" key="2">
    <source>
        <dbReference type="Proteomes" id="UP001281147"/>
    </source>
</evidence>
<protein>
    <submittedName>
        <fullName evidence="1">Uncharacterized protein</fullName>
    </submittedName>
</protein>
<dbReference type="EMBL" id="JAUTXU010000039">
    <property type="protein sequence ID" value="KAK3716957.1"/>
    <property type="molecule type" value="Genomic_DNA"/>
</dbReference>
<organism evidence="1 2">
    <name type="scientific">Vermiconidia calcicola</name>
    <dbReference type="NCBI Taxonomy" id="1690605"/>
    <lineage>
        <taxon>Eukaryota</taxon>
        <taxon>Fungi</taxon>
        <taxon>Dikarya</taxon>
        <taxon>Ascomycota</taxon>
        <taxon>Pezizomycotina</taxon>
        <taxon>Dothideomycetes</taxon>
        <taxon>Dothideomycetidae</taxon>
        <taxon>Mycosphaerellales</taxon>
        <taxon>Extremaceae</taxon>
        <taxon>Vermiconidia</taxon>
    </lineage>
</organism>